<accession>A0A1G9ET60</accession>
<dbReference type="Pfam" id="PF04773">
    <property type="entry name" value="FecR"/>
    <property type="match status" value="1"/>
</dbReference>
<dbReference type="Proteomes" id="UP000198629">
    <property type="component" value="Unassembled WGS sequence"/>
</dbReference>
<protein>
    <submittedName>
        <fullName evidence="3">FecR family protein</fullName>
    </submittedName>
</protein>
<feature type="signal peptide" evidence="1">
    <location>
        <begin position="1"/>
        <end position="22"/>
    </location>
</feature>
<dbReference type="STRING" id="492660.SAMN05192566_2441"/>
<proteinExistence type="predicted"/>
<gene>
    <name evidence="3" type="ORF">SAMN05192566_2441</name>
</gene>
<evidence type="ECO:0000313" key="4">
    <source>
        <dbReference type="Proteomes" id="UP000198629"/>
    </source>
</evidence>
<sequence>MKKFLCLLSLAWLTCLAAPAAAAGDHVALVKSVSGSVKVMRAGKTLDVASDTTLQIDDQVIAAPKATAAIVFRDGTLLTLGSGADILIRDYVFEPKADKYAFSLYMAKGSAIYESGKIGKLAPESVKVETPTATVGVRGTRFLIEAN</sequence>
<feature type="domain" description="FecR protein" evidence="2">
    <location>
        <begin position="60"/>
        <end position="145"/>
    </location>
</feature>
<dbReference type="InterPro" id="IPR006860">
    <property type="entry name" value="FecR"/>
</dbReference>
<keyword evidence="4" id="KW-1185">Reference proteome</keyword>
<evidence type="ECO:0000259" key="2">
    <source>
        <dbReference type="Pfam" id="PF04773"/>
    </source>
</evidence>
<organism evidence="3 4">
    <name type="scientific">Methylophilus rhizosphaerae</name>
    <dbReference type="NCBI Taxonomy" id="492660"/>
    <lineage>
        <taxon>Bacteria</taxon>
        <taxon>Pseudomonadati</taxon>
        <taxon>Pseudomonadota</taxon>
        <taxon>Betaproteobacteria</taxon>
        <taxon>Nitrosomonadales</taxon>
        <taxon>Methylophilaceae</taxon>
        <taxon>Methylophilus</taxon>
    </lineage>
</organism>
<evidence type="ECO:0000256" key="1">
    <source>
        <dbReference type="SAM" id="SignalP"/>
    </source>
</evidence>
<dbReference type="EMBL" id="FNFX01000005">
    <property type="protein sequence ID" value="SDK79273.1"/>
    <property type="molecule type" value="Genomic_DNA"/>
</dbReference>
<dbReference type="RefSeq" id="WP_091472433.1">
    <property type="nucleotide sequence ID" value="NZ_FNFX01000005.1"/>
</dbReference>
<keyword evidence="1" id="KW-0732">Signal</keyword>
<dbReference type="OrthoDB" id="369729at2"/>
<evidence type="ECO:0000313" key="3">
    <source>
        <dbReference type="EMBL" id="SDK79273.1"/>
    </source>
</evidence>
<name>A0A1G9ET60_9PROT</name>
<dbReference type="AlphaFoldDB" id="A0A1G9ET60"/>
<dbReference type="PANTHER" id="PTHR38731">
    <property type="entry name" value="LIPL45-RELATED LIPOPROTEIN-RELATED"/>
    <property type="match status" value="1"/>
</dbReference>
<feature type="chain" id="PRO_5011592112" evidence="1">
    <location>
        <begin position="23"/>
        <end position="147"/>
    </location>
</feature>
<reference evidence="4" key="1">
    <citation type="submission" date="2016-10" db="EMBL/GenBank/DDBJ databases">
        <authorList>
            <person name="Varghese N."/>
            <person name="Submissions S."/>
        </authorList>
    </citation>
    <scope>NUCLEOTIDE SEQUENCE [LARGE SCALE GENOMIC DNA]</scope>
    <source>
        <strain evidence="4">CBMB127</strain>
    </source>
</reference>
<dbReference type="PANTHER" id="PTHR38731:SF1">
    <property type="entry name" value="FECR PROTEIN DOMAIN-CONTAINING PROTEIN"/>
    <property type="match status" value="1"/>
</dbReference>